<dbReference type="KEGG" id="tmk:QGN29_07855"/>
<keyword evidence="2" id="KW-1185">Reference proteome</keyword>
<dbReference type="RefSeq" id="WP_310797300.1">
    <property type="nucleotide sequence ID" value="NZ_CP123872.1"/>
</dbReference>
<protein>
    <submittedName>
        <fullName evidence="1">Uncharacterized protein</fullName>
    </submittedName>
</protein>
<reference evidence="1" key="1">
    <citation type="submission" date="2023-04" db="EMBL/GenBank/DDBJ databases">
        <title>Complete genome sequence of Temperatibacter marinus.</title>
        <authorList>
            <person name="Rong J.-C."/>
            <person name="Yi M.-L."/>
            <person name="Zhao Q."/>
        </authorList>
    </citation>
    <scope>NUCLEOTIDE SEQUENCE</scope>
    <source>
        <strain evidence="1">NBRC 110045</strain>
    </source>
</reference>
<evidence type="ECO:0000313" key="2">
    <source>
        <dbReference type="Proteomes" id="UP001268683"/>
    </source>
</evidence>
<organism evidence="1 2">
    <name type="scientific">Temperatibacter marinus</name>
    <dbReference type="NCBI Taxonomy" id="1456591"/>
    <lineage>
        <taxon>Bacteria</taxon>
        <taxon>Pseudomonadati</taxon>
        <taxon>Pseudomonadota</taxon>
        <taxon>Alphaproteobacteria</taxon>
        <taxon>Kordiimonadales</taxon>
        <taxon>Temperatibacteraceae</taxon>
        <taxon>Temperatibacter</taxon>
    </lineage>
</organism>
<dbReference type="Proteomes" id="UP001268683">
    <property type="component" value="Chromosome"/>
</dbReference>
<dbReference type="EMBL" id="CP123872">
    <property type="protein sequence ID" value="WND01472.1"/>
    <property type="molecule type" value="Genomic_DNA"/>
</dbReference>
<proteinExistence type="predicted"/>
<gene>
    <name evidence="1" type="ORF">QGN29_07855</name>
</gene>
<name>A0AA52EA21_9PROT</name>
<evidence type="ECO:0000313" key="1">
    <source>
        <dbReference type="EMBL" id="WND01472.1"/>
    </source>
</evidence>
<dbReference type="AlphaFoldDB" id="A0AA52EA21"/>
<sequence>MGKKLSQSLKEAGAALIGRNPDYSWKDTADTVMSNTTESLKGLGSGTLTGTAEKFNEIAPYLARAGFSVIEIEVGIGLSPKVTTHLQMEENISDEEKQLLLIEVAEKKLVSTVLSSLFKAVEAREKLKFKKFHFTHLELELSILPSVMLKFRPDQSNALPDDAEDPLLIEKD</sequence>
<accession>A0AA52EA21</accession>